<dbReference type="InterPro" id="IPR029063">
    <property type="entry name" value="SAM-dependent_MTases_sf"/>
</dbReference>
<dbReference type="SUPFAM" id="SSF53335">
    <property type="entry name" value="S-adenosyl-L-methionine-dependent methyltransferases"/>
    <property type="match status" value="1"/>
</dbReference>
<evidence type="ECO:0000256" key="1">
    <source>
        <dbReference type="ARBA" id="ARBA00022723"/>
    </source>
</evidence>
<sequence length="388" mass="43082">MKIERDLHMIKGDGDSSYAKNSRTQRKAILATKPMVEKATKGVCMDLQPRSMVVADLGCSSGTNTLLFISEVIATISEKTPTDNNIKECPMEVQFFLNDLPVNDFNHIFQSLEQFEQSIVQDCAHRGLQPPPHYVAGVPGSFYTRLFPCNSVHLFHSSFSLMWLSQVPEHLDSCMNKGNIYIGVTTPPPVAKLYLDQFEKDFSQFLWLRCKELVPGGQMVLTVLGRKSNDMVDGGGMMNTSLELLSQAVRTLVAEGRVEKEKLDSFNLPIYGPSVDELKQLVQHTELFDIIDIKAFDIISDPMDKSELEECATATPAISYNIHEAIGHNIAATLRAVMEPLLASHFGESIIDDLFAVFARNVVQHIESATEKSSITAISLSLQAKVAR</sequence>
<dbReference type="Pfam" id="PF03492">
    <property type="entry name" value="Methyltransf_7"/>
    <property type="match status" value="1"/>
</dbReference>
<comment type="caution">
    <text evidence="3">The sequence shown here is derived from an EMBL/GenBank/DDBJ whole genome shotgun (WGS) entry which is preliminary data.</text>
</comment>
<dbReference type="InterPro" id="IPR005299">
    <property type="entry name" value="MeTrfase_7"/>
</dbReference>
<organism evidence="3 4">
    <name type="scientific">Oryza meyeriana var. granulata</name>
    <dbReference type="NCBI Taxonomy" id="110450"/>
    <lineage>
        <taxon>Eukaryota</taxon>
        <taxon>Viridiplantae</taxon>
        <taxon>Streptophyta</taxon>
        <taxon>Embryophyta</taxon>
        <taxon>Tracheophyta</taxon>
        <taxon>Spermatophyta</taxon>
        <taxon>Magnoliopsida</taxon>
        <taxon>Liliopsida</taxon>
        <taxon>Poales</taxon>
        <taxon>Poaceae</taxon>
        <taxon>BOP clade</taxon>
        <taxon>Oryzoideae</taxon>
        <taxon>Oryzeae</taxon>
        <taxon>Oryzinae</taxon>
        <taxon>Oryza</taxon>
        <taxon>Oryza meyeriana</taxon>
    </lineage>
</organism>
<dbReference type="GO" id="GO:0046872">
    <property type="term" value="F:metal ion binding"/>
    <property type="evidence" value="ECO:0007669"/>
    <property type="project" value="UniProtKB-KW"/>
</dbReference>
<dbReference type="OrthoDB" id="1523883at2759"/>
<dbReference type="EMBL" id="SPHZ02000010">
    <property type="protein sequence ID" value="KAF0896121.1"/>
    <property type="molecule type" value="Genomic_DNA"/>
</dbReference>
<evidence type="ECO:0000256" key="2">
    <source>
        <dbReference type="ARBA" id="ARBA00022842"/>
    </source>
</evidence>
<dbReference type="FunFam" id="3.40.50.150:FF:000530">
    <property type="entry name" value="Os11g0256900 protein"/>
    <property type="match status" value="1"/>
</dbReference>
<evidence type="ECO:0000313" key="4">
    <source>
        <dbReference type="Proteomes" id="UP000479710"/>
    </source>
</evidence>
<proteinExistence type="predicted"/>
<dbReference type="AlphaFoldDB" id="A0A6G1C7V4"/>
<keyword evidence="1" id="KW-0479">Metal-binding</keyword>
<dbReference type="Gene3D" id="1.10.1200.270">
    <property type="entry name" value="Methyltransferase, alpha-helical capping domain"/>
    <property type="match status" value="1"/>
</dbReference>
<gene>
    <name evidence="3" type="ORF">E2562_019619</name>
</gene>
<protein>
    <submittedName>
        <fullName evidence="3">Uncharacterized protein</fullName>
    </submittedName>
</protein>
<accession>A0A6G1C7V4</accession>
<keyword evidence="4" id="KW-1185">Reference proteome</keyword>
<dbReference type="Proteomes" id="UP000479710">
    <property type="component" value="Unassembled WGS sequence"/>
</dbReference>
<name>A0A6G1C7V4_9ORYZ</name>
<dbReference type="GO" id="GO:0008168">
    <property type="term" value="F:methyltransferase activity"/>
    <property type="evidence" value="ECO:0007669"/>
    <property type="project" value="InterPro"/>
</dbReference>
<reference evidence="3 4" key="1">
    <citation type="submission" date="2019-11" db="EMBL/GenBank/DDBJ databases">
        <title>Whole genome sequence of Oryza granulata.</title>
        <authorList>
            <person name="Li W."/>
        </authorList>
    </citation>
    <scope>NUCLEOTIDE SEQUENCE [LARGE SCALE GENOMIC DNA]</scope>
    <source>
        <strain evidence="4">cv. Menghai</strain>
        <tissue evidence="3">Leaf</tissue>
    </source>
</reference>
<evidence type="ECO:0000313" key="3">
    <source>
        <dbReference type="EMBL" id="KAF0896121.1"/>
    </source>
</evidence>
<dbReference type="InterPro" id="IPR042086">
    <property type="entry name" value="MeTrfase_capping"/>
</dbReference>
<dbReference type="PANTHER" id="PTHR31009">
    <property type="entry name" value="S-ADENOSYL-L-METHIONINE:CARBOXYL METHYLTRANSFERASE FAMILY PROTEIN"/>
    <property type="match status" value="1"/>
</dbReference>
<keyword evidence="2" id="KW-0460">Magnesium</keyword>
<dbReference type="Gene3D" id="3.40.50.150">
    <property type="entry name" value="Vaccinia Virus protein VP39"/>
    <property type="match status" value="1"/>
</dbReference>